<organism evidence="1 2">
    <name type="scientific">Burkholderia cepacia</name>
    <name type="common">Pseudomonas cepacia</name>
    <dbReference type="NCBI Taxonomy" id="292"/>
    <lineage>
        <taxon>Bacteria</taxon>
        <taxon>Pseudomonadati</taxon>
        <taxon>Pseudomonadota</taxon>
        <taxon>Betaproteobacteria</taxon>
        <taxon>Burkholderiales</taxon>
        <taxon>Burkholderiaceae</taxon>
        <taxon>Burkholderia</taxon>
        <taxon>Burkholderia cepacia complex</taxon>
    </lineage>
</organism>
<evidence type="ECO:0000313" key="1">
    <source>
        <dbReference type="EMBL" id="TEU41645.1"/>
    </source>
</evidence>
<reference evidence="1 2" key="1">
    <citation type="submission" date="2019-03" db="EMBL/GenBank/DDBJ databases">
        <title>Burkholderia cepacia outbreak.</title>
        <authorList>
            <person name="Farzana R."/>
            <person name="Walsh T.R."/>
        </authorList>
    </citation>
    <scope>NUCLEOTIDE SEQUENCE [LARGE SCALE GENOMIC DNA]</scope>
    <source>
        <strain evidence="2">d13</strain>
    </source>
</reference>
<gene>
    <name evidence="1" type="ORF">E3D37_26900</name>
</gene>
<name>A0AAX2RKB6_BURCE</name>
<evidence type="ECO:0000313" key="2">
    <source>
        <dbReference type="Proteomes" id="UP000298234"/>
    </source>
</evidence>
<proteinExistence type="predicted"/>
<dbReference type="Proteomes" id="UP000298234">
    <property type="component" value="Unassembled WGS sequence"/>
</dbReference>
<sequence>MPPPDSEPLDFAMLAEVMCAAAIRSGDLLRLDKIAELPMSDRAMHATMVISKSAAADPDIARVLTETKAVQTMRQEIMRRRSNP</sequence>
<dbReference type="AlphaFoldDB" id="A0AAX2RKB6"/>
<protein>
    <submittedName>
        <fullName evidence="1">Uncharacterized protein</fullName>
    </submittedName>
</protein>
<accession>A0AAX2RKB6</accession>
<dbReference type="EMBL" id="SNSQ01000035">
    <property type="protein sequence ID" value="TEU41645.1"/>
    <property type="molecule type" value="Genomic_DNA"/>
</dbReference>
<comment type="caution">
    <text evidence="1">The sequence shown here is derived from an EMBL/GenBank/DDBJ whole genome shotgun (WGS) entry which is preliminary data.</text>
</comment>
<dbReference type="RefSeq" id="WP_134256860.1">
    <property type="nucleotide sequence ID" value="NZ_SNSG01000032.1"/>
</dbReference>